<evidence type="ECO:0000256" key="4">
    <source>
        <dbReference type="ARBA" id="ARBA00022723"/>
    </source>
</evidence>
<keyword evidence="7" id="KW-0862">Zinc</keyword>
<dbReference type="InterPro" id="IPR001531">
    <property type="entry name" value="Zn_PLipaseC"/>
</dbReference>
<dbReference type="EC" id="3.1.4.3" evidence="1"/>
<dbReference type="GO" id="GO:0008270">
    <property type="term" value="F:zinc ion binding"/>
    <property type="evidence" value="ECO:0007669"/>
    <property type="project" value="InterPro"/>
</dbReference>
<gene>
    <name evidence="10" type="ORF">SAMN05443638_10432</name>
</gene>
<dbReference type="SUPFAM" id="SSF48537">
    <property type="entry name" value="Phospholipase C/P1 nuclease"/>
    <property type="match status" value="1"/>
</dbReference>
<evidence type="ECO:0000259" key="9">
    <source>
        <dbReference type="PROSITE" id="PS51346"/>
    </source>
</evidence>
<accession>A0A1M4U4P9</accession>
<reference evidence="10 11" key="1">
    <citation type="submission" date="2016-11" db="EMBL/GenBank/DDBJ databases">
        <authorList>
            <person name="Jaros S."/>
            <person name="Januszkiewicz K."/>
            <person name="Wedrychowicz H."/>
        </authorList>
    </citation>
    <scope>NUCLEOTIDE SEQUENCE [LARGE SCALE GENOMIC DNA]</scope>
    <source>
        <strain evidence="10 11">DSM 2631</strain>
    </source>
</reference>
<dbReference type="Proteomes" id="UP000184035">
    <property type="component" value="Unassembled WGS sequence"/>
</dbReference>
<keyword evidence="11" id="KW-1185">Reference proteome</keyword>
<name>A0A1M4U4P9_9CLOT</name>
<dbReference type="GO" id="GO:0034480">
    <property type="term" value="F:phosphatidylcholine phospholipase C activity"/>
    <property type="evidence" value="ECO:0007669"/>
    <property type="project" value="UniProtKB-EC"/>
</dbReference>
<feature type="domain" description="Zn-dependent PLC" evidence="9">
    <location>
        <begin position="21"/>
        <end position="236"/>
    </location>
</feature>
<keyword evidence="5" id="KW-0732">Signal</keyword>
<sequence>MKKVEKTYGKVAKGVMFAVNPIKKVAVKTTCIVHKFINLQAIQILNNDGYTITSEFYRKYVRNLNEGVSWADQDFKSTNHFFHYSKEKGLYGFSNALDECIKYHNKAISYIEKGDFEKAMFYLGAACHLIQDSTVPQHVNNKLLKSHRSYELWIISKLFNDYDFAVEKGAIIYKRIDDYIRANAKVAYSVYETYIGIKDKDKRYYNISIRTLKQAQRTTAGYLAWFYDEFIKNSLY</sequence>
<dbReference type="SMART" id="SM00770">
    <property type="entry name" value="Zn_dep_PLPC"/>
    <property type="match status" value="1"/>
</dbReference>
<dbReference type="Gene3D" id="1.10.575.10">
    <property type="entry name" value="P1 Nuclease"/>
    <property type="match status" value="1"/>
</dbReference>
<dbReference type="OrthoDB" id="1677163at2"/>
<evidence type="ECO:0000256" key="8">
    <source>
        <dbReference type="ARBA" id="ARBA00031285"/>
    </source>
</evidence>
<dbReference type="Pfam" id="PF00882">
    <property type="entry name" value="Zn_dep_PLPC"/>
    <property type="match status" value="1"/>
</dbReference>
<keyword evidence="4" id="KW-0479">Metal-binding</keyword>
<evidence type="ECO:0000256" key="7">
    <source>
        <dbReference type="ARBA" id="ARBA00022833"/>
    </source>
</evidence>
<protein>
    <recommendedName>
        <fullName evidence="2">Phospholipase C</fullName>
        <ecNumber evidence="1">3.1.4.3</ecNumber>
    </recommendedName>
    <alternativeName>
        <fullName evidence="8">Phosphatidylcholine cholinephosphohydrolase</fullName>
    </alternativeName>
</protein>
<dbReference type="AlphaFoldDB" id="A0A1M4U4P9"/>
<dbReference type="InterPro" id="IPR008947">
    <property type="entry name" value="PLipase_C/P1_nuclease_dom_sf"/>
</dbReference>
<dbReference type="CDD" id="cd11009">
    <property type="entry name" value="Zn_dep_PLPC"/>
    <property type="match status" value="1"/>
</dbReference>
<evidence type="ECO:0000256" key="6">
    <source>
        <dbReference type="ARBA" id="ARBA00022801"/>
    </source>
</evidence>
<keyword evidence="3" id="KW-0964">Secreted</keyword>
<dbReference type="PROSITE" id="PS51346">
    <property type="entry name" value="PROKAR_ZN_DEPEND_PLPC_2"/>
    <property type="match status" value="1"/>
</dbReference>
<organism evidence="10 11">
    <name type="scientific">Clostridium fallax</name>
    <dbReference type="NCBI Taxonomy" id="1533"/>
    <lineage>
        <taxon>Bacteria</taxon>
        <taxon>Bacillati</taxon>
        <taxon>Bacillota</taxon>
        <taxon>Clostridia</taxon>
        <taxon>Eubacteriales</taxon>
        <taxon>Clostridiaceae</taxon>
        <taxon>Clostridium</taxon>
    </lineage>
</organism>
<dbReference type="EMBL" id="FQVM01000004">
    <property type="protein sequence ID" value="SHE51614.1"/>
    <property type="molecule type" value="Genomic_DNA"/>
</dbReference>
<dbReference type="STRING" id="1533.SAMN05443638_10432"/>
<evidence type="ECO:0000256" key="2">
    <source>
        <dbReference type="ARBA" id="ARBA00018391"/>
    </source>
</evidence>
<evidence type="ECO:0000256" key="3">
    <source>
        <dbReference type="ARBA" id="ARBA00022525"/>
    </source>
</evidence>
<evidence type="ECO:0000256" key="5">
    <source>
        <dbReference type="ARBA" id="ARBA00022729"/>
    </source>
</evidence>
<keyword evidence="6" id="KW-0378">Hydrolase</keyword>
<proteinExistence type="predicted"/>
<evidence type="ECO:0000313" key="11">
    <source>
        <dbReference type="Proteomes" id="UP000184035"/>
    </source>
</evidence>
<evidence type="ECO:0000313" key="10">
    <source>
        <dbReference type="EMBL" id="SHE51614.1"/>
    </source>
</evidence>
<evidence type="ECO:0000256" key="1">
    <source>
        <dbReference type="ARBA" id="ARBA00012018"/>
    </source>
</evidence>
<dbReference type="InterPro" id="IPR029002">
    <property type="entry name" value="PLPC/GPLD1"/>
</dbReference>
<dbReference type="RefSeq" id="WP_072893039.1">
    <property type="nucleotide sequence ID" value="NZ_FQVM01000004.1"/>
</dbReference>